<organism evidence="1 2">
    <name type="scientific">Bacillus cytotoxicus</name>
    <dbReference type="NCBI Taxonomy" id="580165"/>
    <lineage>
        <taxon>Bacteria</taxon>
        <taxon>Bacillati</taxon>
        <taxon>Bacillota</taxon>
        <taxon>Bacilli</taxon>
        <taxon>Bacillales</taxon>
        <taxon>Bacillaceae</taxon>
        <taxon>Bacillus</taxon>
        <taxon>Bacillus cereus group</taxon>
    </lineage>
</organism>
<sequence>MYRLTELIDIQEIQTMAEQFYFLTHISHQLLDCDQETIFHYGTQSNDTHLHTKIHIPIIINEHAIGDFIIFSPKDHSDSCTIYFNSLVALMTNIGMNKLQQLQKKRSISTENLHTILQNMPVMVDAFAEEGTFSIWNRECELVTGYSAAEIINNPHALELLYPDEGYRNQALNEFSVRGKNFRDWEMTLTCKNGDKKTIMWSNLSEEFPVHGYSHWAIGVDITHRKKIEEELIQKSSELELIFKALPDLCFLINLDGIIFDYNAGNSEKFYMPVEQFMGKRFQDVLPSDAAEQLHEAILKVQENNSIEVVDYSLPIHDSVYYFEARCLPLLTDKIMILVRDITEQKKTAELLNKSDTLAAVSQLAAGVAHEVRNPLTVIKGFIQLLQTQITCDTQYFQLMLSEIERIESIIHEFLSIAKPEIIPFEKKNIFLILENVVSLINTKAIMTNIYIIFQTDPDALYIDCCENQLKQVFINILQNSIEAMPNGGEIVITIKKVNDNEVVICISDEGIGIPEERIVKLGEPFYSTKEKGTGIGLMISYKIIESHQGRIHITSKVGVGTSVKICLPISQPYINVS</sequence>
<comment type="caution">
    <text evidence="1">The sequence shown here is derived from an EMBL/GenBank/DDBJ whole genome shotgun (WGS) entry which is preliminary data.</text>
</comment>
<dbReference type="EMBL" id="JAMBOP010000030">
    <property type="protein sequence ID" value="MCM3737850.1"/>
    <property type="molecule type" value="Genomic_DNA"/>
</dbReference>
<keyword evidence="2" id="KW-1185">Reference proteome</keyword>
<keyword evidence="1" id="KW-0547">Nucleotide-binding</keyword>
<proteinExistence type="predicted"/>
<gene>
    <name evidence="1" type="ORF">M3215_19180</name>
</gene>
<keyword evidence="1" id="KW-0067">ATP-binding</keyword>
<evidence type="ECO:0000313" key="2">
    <source>
        <dbReference type="Proteomes" id="UP001202289"/>
    </source>
</evidence>
<dbReference type="Proteomes" id="UP001202289">
    <property type="component" value="Unassembled WGS sequence"/>
</dbReference>
<name>A0ACC6ABB4_9BACI</name>
<protein>
    <submittedName>
        <fullName evidence="1">ATP-binding protein</fullName>
    </submittedName>
</protein>
<evidence type="ECO:0000313" key="1">
    <source>
        <dbReference type="EMBL" id="MCM3737850.1"/>
    </source>
</evidence>
<accession>A0ACC6ABB4</accession>
<reference evidence="1" key="1">
    <citation type="submission" date="2022-05" db="EMBL/GenBank/DDBJ databases">
        <title>Comparative Genomics of Spacecraft Associated Microbes.</title>
        <authorList>
            <person name="Tran M.T."/>
            <person name="Wright A."/>
            <person name="Seuylemezian A."/>
            <person name="Eisen J."/>
            <person name="Coil D."/>
        </authorList>
    </citation>
    <scope>NUCLEOTIDE SEQUENCE</scope>
    <source>
        <strain evidence="1">FAIRING 10M-2.2</strain>
    </source>
</reference>